<dbReference type="Proteomes" id="UP001153269">
    <property type="component" value="Unassembled WGS sequence"/>
</dbReference>
<accession>A0A9N7Z5T8</accession>
<proteinExistence type="predicted"/>
<protein>
    <submittedName>
        <fullName evidence="1">Uncharacterized protein</fullName>
    </submittedName>
</protein>
<comment type="caution">
    <text evidence="1">The sequence shown here is derived from an EMBL/GenBank/DDBJ whole genome shotgun (WGS) entry which is preliminary data.</text>
</comment>
<evidence type="ECO:0000313" key="2">
    <source>
        <dbReference type="Proteomes" id="UP001153269"/>
    </source>
</evidence>
<evidence type="ECO:0000313" key="1">
    <source>
        <dbReference type="EMBL" id="CAB1452355.1"/>
    </source>
</evidence>
<gene>
    <name evidence="1" type="ORF">PLEPLA_LOCUS40095</name>
</gene>
<keyword evidence="2" id="KW-1185">Reference proteome</keyword>
<name>A0A9N7Z5T8_PLEPL</name>
<dbReference type="AlphaFoldDB" id="A0A9N7Z5T8"/>
<reference evidence="1" key="1">
    <citation type="submission" date="2020-03" db="EMBL/GenBank/DDBJ databases">
        <authorList>
            <person name="Weist P."/>
        </authorList>
    </citation>
    <scope>NUCLEOTIDE SEQUENCE</scope>
</reference>
<sequence>MIKRPVYPRLLETLFLQKHTGSGFVKKRLAWAQQQSEAVIAAERLHQRALEGHCSICAPPAPLRASRQTHGQQALASSLIGSCHGDAGSQR</sequence>
<dbReference type="EMBL" id="CADEAL010004125">
    <property type="protein sequence ID" value="CAB1452355.1"/>
    <property type="molecule type" value="Genomic_DNA"/>
</dbReference>
<organism evidence="1 2">
    <name type="scientific">Pleuronectes platessa</name>
    <name type="common">European plaice</name>
    <dbReference type="NCBI Taxonomy" id="8262"/>
    <lineage>
        <taxon>Eukaryota</taxon>
        <taxon>Metazoa</taxon>
        <taxon>Chordata</taxon>
        <taxon>Craniata</taxon>
        <taxon>Vertebrata</taxon>
        <taxon>Euteleostomi</taxon>
        <taxon>Actinopterygii</taxon>
        <taxon>Neopterygii</taxon>
        <taxon>Teleostei</taxon>
        <taxon>Neoteleostei</taxon>
        <taxon>Acanthomorphata</taxon>
        <taxon>Carangaria</taxon>
        <taxon>Pleuronectiformes</taxon>
        <taxon>Pleuronectoidei</taxon>
        <taxon>Pleuronectidae</taxon>
        <taxon>Pleuronectes</taxon>
    </lineage>
</organism>